<dbReference type="FunFam" id="2.60.40.1820:FF:000001">
    <property type="entry name" value="Desiccation protectant protein Lea14-like"/>
    <property type="match status" value="1"/>
</dbReference>
<dbReference type="InterPro" id="IPR004864">
    <property type="entry name" value="LEA_2"/>
</dbReference>
<dbReference type="GO" id="GO:0005829">
    <property type="term" value="C:cytosol"/>
    <property type="evidence" value="ECO:0007669"/>
    <property type="project" value="TreeGrafter"/>
</dbReference>
<protein>
    <recommendedName>
        <fullName evidence="2">Water stress and hypersensitive response domain-containing protein</fullName>
    </recommendedName>
</protein>
<sequence length="138" mass="14618">MEKPEASITDVDVKGIGMDGISYHAKVAVKNPFSVSIPICEIGYVLKCAGRVIASGTVPDLGSVKGKDTTEFDVPVKVPHSVVVSLVRDIGRDWDIDYQLELSLVVDLPVAGNITIPLSHSGEIKLPSLSLFSTASAN</sequence>
<organism evidence="3 4">
    <name type="scientific">Cuscuta europaea</name>
    <name type="common">European dodder</name>
    <dbReference type="NCBI Taxonomy" id="41803"/>
    <lineage>
        <taxon>Eukaryota</taxon>
        <taxon>Viridiplantae</taxon>
        <taxon>Streptophyta</taxon>
        <taxon>Embryophyta</taxon>
        <taxon>Tracheophyta</taxon>
        <taxon>Spermatophyta</taxon>
        <taxon>Magnoliopsida</taxon>
        <taxon>eudicotyledons</taxon>
        <taxon>Gunneridae</taxon>
        <taxon>Pentapetalae</taxon>
        <taxon>asterids</taxon>
        <taxon>lamiids</taxon>
        <taxon>Solanales</taxon>
        <taxon>Convolvulaceae</taxon>
        <taxon>Cuscuteae</taxon>
        <taxon>Cuscuta</taxon>
        <taxon>Cuscuta subgen. Cuscuta</taxon>
    </lineage>
</organism>
<comment type="similarity">
    <text evidence="1">Belongs to the LEA type 2 family.</text>
</comment>
<gene>
    <name evidence="3" type="ORF">CEURO_LOCUS20327</name>
</gene>
<dbReference type="AlphaFoldDB" id="A0A9P1EKR0"/>
<evidence type="ECO:0000313" key="3">
    <source>
        <dbReference type="EMBL" id="CAH9114353.1"/>
    </source>
</evidence>
<dbReference type="SMART" id="SM00769">
    <property type="entry name" value="WHy"/>
    <property type="match status" value="1"/>
</dbReference>
<reference evidence="3" key="1">
    <citation type="submission" date="2022-07" db="EMBL/GenBank/DDBJ databases">
        <authorList>
            <person name="Macas J."/>
            <person name="Novak P."/>
            <person name="Neumann P."/>
        </authorList>
    </citation>
    <scope>NUCLEOTIDE SEQUENCE</scope>
</reference>
<evidence type="ECO:0000313" key="4">
    <source>
        <dbReference type="Proteomes" id="UP001152484"/>
    </source>
</evidence>
<dbReference type="InterPro" id="IPR045043">
    <property type="entry name" value="Lea14-like"/>
</dbReference>
<keyword evidence="4" id="KW-1185">Reference proteome</keyword>
<feature type="domain" description="Water stress and hypersensitive response" evidence="2">
    <location>
        <begin position="6"/>
        <end position="123"/>
    </location>
</feature>
<dbReference type="Pfam" id="PF03168">
    <property type="entry name" value="LEA_2"/>
    <property type="match status" value="1"/>
</dbReference>
<dbReference type="SUPFAM" id="SSF117070">
    <property type="entry name" value="LEA14-like"/>
    <property type="match status" value="1"/>
</dbReference>
<name>A0A9P1EKR0_CUSEU</name>
<dbReference type="OrthoDB" id="588983at2759"/>
<dbReference type="GO" id="GO:0009269">
    <property type="term" value="P:response to desiccation"/>
    <property type="evidence" value="ECO:0007669"/>
    <property type="project" value="InterPro"/>
</dbReference>
<dbReference type="Proteomes" id="UP001152484">
    <property type="component" value="Unassembled WGS sequence"/>
</dbReference>
<dbReference type="PANTHER" id="PTHR31459">
    <property type="match status" value="1"/>
</dbReference>
<dbReference type="Gene3D" id="2.60.40.1820">
    <property type="match status" value="1"/>
</dbReference>
<comment type="caution">
    <text evidence="3">The sequence shown here is derived from an EMBL/GenBank/DDBJ whole genome shotgun (WGS) entry which is preliminary data.</text>
</comment>
<evidence type="ECO:0000259" key="2">
    <source>
        <dbReference type="SMART" id="SM00769"/>
    </source>
</evidence>
<dbReference type="PANTHER" id="PTHR31459:SF19">
    <property type="entry name" value="DESICCATION-RELATED PROTEIN LEA14-RELATED"/>
    <property type="match status" value="1"/>
</dbReference>
<accession>A0A9P1EKR0</accession>
<dbReference type="EMBL" id="CAMAPE010000065">
    <property type="protein sequence ID" value="CAH9114353.1"/>
    <property type="molecule type" value="Genomic_DNA"/>
</dbReference>
<evidence type="ECO:0000256" key="1">
    <source>
        <dbReference type="ARBA" id="ARBA00005960"/>
    </source>
</evidence>
<dbReference type="InterPro" id="IPR013990">
    <property type="entry name" value="WHy-dom"/>
</dbReference>
<proteinExistence type="inferred from homology"/>